<dbReference type="Proteomes" id="UP000002508">
    <property type="component" value="Chromosome"/>
</dbReference>
<protein>
    <recommendedName>
        <fullName evidence="3">Nuclear transport factor 2 family protein</fullName>
    </recommendedName>
</protein>
<dbReference type="EMBL" id="CP001337">
    <property type="protein sequence ID" value="ACL25533.1"/>
    <property type="molecule type" value="Genomic_DNA"/>
</dbReference>
<dbReference type="PROSITE" id="PS51257">
    <property type="entry name" value="PROKAR_LIPOPROTEIN"/>
    <property type="match status" value="1"/>
</dbReference>
<evidence type="ECO:0000313" key="1">
    <source>
        <dbReference type="EMBL" id="ACL25533.1"/>
    </source>
</evidence>
<dbReference type="HOGENOM" id="CLU_1617354_0_0_0"/>
<dbReference type="KEGG" id="cag:Cagg_2665"/>
<gene>
    <name evidence="1" type="ordered locus">Cagg_2665</name>
</gene>
<evidence type="ECO:0000313" key="2">
    <source>
        <dbReference type="Proteomes" id="UP000002508"/>
    </source>
</evidence>
<evidence type="ECO:0008006" key="3">
    <source>
        <dbReference type="Google" id="ProtNLM"/>
    </source>
</evidence>
<accession>B8G4Q7</accession>
<sequence length="181" mass="20049">MRMKTFHYLFIIWSVLLWLLVGCGAAALEEDTGLGGVTPEAVVESFLEDVNAALTDPLLSEATARNVWANRLASYFAPGERADQRLVMQEMLDGFARANTQPARGVRAEVVITYDRTRVLQIRESTALVDVVNAIMTVRWRDNDGNVVLERSGALLQLIGREASGLPVIRVDGRWYLTEAG</sequence>
<keyword evidence="2" id="KW-1185">Reference proteome</keyword>
<proteinExistence type="predicted"/>
<name>B8G4Q7_CHLAD</name>
<reference evidence="1" key="1">
    <citation type="submission" date="2008-12" db="EMBL/GenBank/DDBJ databases">
        <title>Complete sequence of Chloroflexus aggregans DSM 9485.</title>
        <authorList>
            <consortium name="US DOE Joint Genome Institute"/>
            <person name="Lucas S."/>
            <person name="Copeland A."/>
            <person name="Lapidus A."/>
            <person name="Glavina del Rio T."/>
            <person name="Dalin E."/>
            <person name="Tice H."/>
            <person name="Pitluck S."/>
            <person name="Foster B."/>
            <person name="Larimer F."/>
            <person name="Land M."/>
            <person name="Hauser L."/>
            <person name="Kyrpides N."/>
            <person name="Mikhailova N."/>
            <person name="Bryant D."/>
            <person name="Richardson P."/>
        </authorList>
    </citation>
    <scope>NUCLEOTIDE SEQUENCE</scope>
    <source>
        <strain evidence="1">DSM 9485</strain>
    </source>
</reference>
<dbReference type="STRING" id="326427.Cagg_2665"/>
<organism evidence="1 2">
    <name type="scientific">Chloroflexus aggregans (strain MD-66 / DSM 9485)</name>
    <dbReference type="NCBI Taxonomy" id="326427"/>
    <lineage>
        <taxon>Bacteria</taxon>
        <taxon>Bacillati</taxon>
        <taxon>Chloroflexota</taxon>
        <taxon>Chloroflexia</taxon>
        <taxon>Chloroflexales</taxon>
        <taxon>Chloroflexineae</taxon>
        <taxon>Chloroflexaceae</taxon>
        <taxon>Chloroflexus</taxon>
    </lineage>
</organism>
<dbReference type="eggNOG" id="ENOG5032EMQ">
    <property type="taxonomic scope" value="Bacteria"/>
</dbReference>
<dbReference type="AlphaFoldDB" id="B8G4Q7"/>